<dbReference type="RefSeq" id="WP_301238496.1">
    <property type="nucleotide sequence ID" value="NZ_JANRHH010000031.1"/>
</dbReference>
<dbReference type="Pfam" id="PF04493">
    <property type="entry name" value="Endonuclease_5"/>
    <property type="match status" value="1"/>
</dbReference>
<name>A0ABT8IM01_9BACL</name>
<gene>
    <name evidence="1" type="ORF">NWF35_07840</name>
</gene>
<dbReference type="EMBL" id="JANRHH010000031">
    <property type="protein sequence ID" value="MDN4593813.1"/>
    <property type="molecule type" value="Genomic_DNA"/>
</dbReference>
<keyword evidence="1" id="KW-0540">Nuclease</keyword>
<keyword evidence="1" id="KW-0255">Endonuclease</keyword>
<reference evidence="1" key="1">
    <citation type="submission" date="2022-08" db="EMBL/GenBank/DDBJ databases">
        <title>Polycladomyces zharkentsis sp. nov., a novel thermophilic CMC and starch-degrading bacterium isolated from a geothermal spring in Kazakhstan.</title>
        <authorList>
            <person name="Mashzhan A."/>
            <person name="Kistaubaeva A."/>
            <person name="Javier-Lopez R."/>
            <person name="Birkeland N.-K."/>
        </authorList>
    </citation>
    <scope>NUCLEOTIDE SEQUENCE</scope>
    <source>
        <strain evidence="1">KSR 13</strain>
    </source>
</reference>
<dbReference type="Gene3D" id="3.30.2170.10">
    <property type="entry name" value="archaeoglobus fulgidus dsm 4304 superfamily"/>
    <property type="match status" value="1"/>
</dbReference>
<accession>A0ABT8IM01</accession>
<evidence type="ECO:0000313" key="2">
    <source>
        <dbReference type="Proteomes" id="UP001174196"/>
    </source>
</evidence>
<proteinExistence type="predicted"/>
<dbReference type="Proteomes" id="UP001174196">
    <property type="component" value="Unassembled WGS sequence"/>
</dbReference>
<dbReference type="InterPro" id="IPR007581">
    <property type="entry name" value="Endonuclease-V"/>
</dbReference>
<dbReference type="GO" id="GO:0004519">
    <property type="term" value="F:endonuclease activity"/>
    <property type="evidence" value="ECO:0007669"/>
    <property type="project" value="UniProtKB-KW"/>
</dbReference>
<organism evidence="1 2">
    <name type="scientific">Polycladomyces subterraneus</name>
    <dbReference type="NCBI Taxonomy" id="1016997"/>
    <lineage>
        <taxon>Bacteria</taxon>
        <taxon>Bacillati</taxon>
        <taxon>Bacillota</taxon>
        <taxon>Bacilli</taxon>
        <taxon>Bacillales</taxon>
        <taxon>Thermoactinomycetaceae</taxon>
        <taxon>Polycladomyces</taxon>
    </lineage>
</organism>
<evidence type="ECO:0000313" key="1">
    <source>
        <dbReference type="EMBL" id="MDN4593813.1"/>
    </source>
</evidence>
<protein>
    <submittedName>
        <fullName evidence="1">Endonuclease V</fullName>
    </submittedName>
</protein>
<keyword evidence="2" id="KW-1185">Reference proteome</keyword>
<keyword evidence="1" id="KW-0378">Hydrolase</keyword>
<comment type="caution">
    <text evidence="1">The sequence shown here is derived from an EMBL/GenBank/DDBJ whole genome shotgun (WGS) entry which is preliminary data.</text>
</comment>
<sequence length="108" mass="12054">MEPVMMHRWDLDPVEAERLQRGLSAQVIRTDQLHDVRYVAGVDVAYDPETDKQLAAVVVLNARSLQVVETTVAEEQVSFPYRKSRLKAHGFNRGMKGGVSSMPSEEGA</sequence>